<dbReference type="AlphaFoldDB" id="A0A9K3HZ83"/>
<dbReference type="Proteomes" id="UP000215914">
    <property type="component" value="Unassembled WGS sequence"/>
</dbReference>
<accession>A0A9K3HZ83</accession>
<reference evidence="1" key="2">
    <citation type="submission" date="2020-06" db="EMBL/GenBank/DDBJ databases">
        <title>Helianthus annuus Genome sequencing and assembly Release 2.</title>
        <authorList>
            <person name="Gouzy J."/>
            <person name="Langlade N."/>
            <person name="Munos S."/>
        </authorList>
    </citation>
    <scope>NUCLEOTIDE SEQUENCE</scope>
    <source>
        <tissue evidence="1">Leaves</tissue>
    </source>
</reference>
<organism evidence="1 2">
    <name type="scientific">Helianthus annuus</name>
    <name type="common">Common sunflower</name>
    <dbReference type="NCBI Taxonomy" id="4232"/>
    <lineage>
        <taxon>Eukaryota</taxon>
        <taxon>Viridiplantae</taxon>
        <taxon>Streptophyta</taxon>
        <taxon>Embryophyta</taxon>
        <taxon>Tracheophyta</taxon>
        <taxon>Spermatophyta</taxon>
        <taxon>Magnoliopsida</taxon>
        <taxon>eudicotyledons</taxon>
        <taxon>Gunneridae</taxon>
        <taxon>Pentapetalae</taxon>
        <taxon>asterids</taxon>
        <taxon>campanulids</taxon>
        <taxon>Asterales</taxon>
        <taxon>Asteraceae</taxon>
        <taxon>Asteroideae</taxon>
        <taxon>Heliantheae alliance</taxon>
        <taxon>Heliantheae</taxon>
        <taxon>Helianthus</taxon>
    </lineage>
</organism>
<gene>
    <name evidence="1" type="ORF">HanXRQr2_Chr10g0449661</name>
</gene>
<name>A0A9K3HZ83_HELAN</name>
<sequence>MRSNYGEVFSLRFMFLSFERQALHKVQLRRNMEIVTVQHFSH</sequence>
<dbReference type="Gramene" id="mRNA:HanXRQr2_Chr10g0449661">
    <property type="protein sequence ID" value="mRNA:HanXRQr2_Chr10g0449661"/>
    <property type="gene ID" value="HanXRQr2_Chr10g0449661"/>
</dbReference>
<dbReference type="EMBL" id="MNCJ02000325">
    <property type="protein sequence ID" value="KAF5787157.1"/>
    <property type="molecule type" value="Genomic_DNA"/>
</dbReference>
<protein>
    <submittedName>
        <fullName evidence="1">Uncharacterized protein</fullName>
    </submittedName>
</protein>
<reference evidence="1" key="1">
    <citation type="journal article" date="2017" name="Nature">
        <title>The sunflower genome provides insights into oil metabolism, flowering and Asterid evolution.</title>
        <authorList>
            <person name="Badouin H."/>
            <person name="Gouzy J."/>
            <person name="Grassa C.J."/>
            <person name="Murat F."/>
            <person name="Staton S.E."/>
            <person name="Cottret L."/>
            <person name="Lelandais-Briere C."/>
            <person name="Owens G.L."/>
            <person name="Carrere S."/>
            <person name="Mayjonade B."/>
            <person name="Legrand L."/>
            <person name="Gill N."/>
            <person name="Kane N.C."/>
            <person name="Bowers J.E."/>
            <person name="Hubner S."/>
            <person name="Bellec A."/>
            <person name="Berard A."/>
            <person name="Berges H."/>
            <person name="Blanchet N."/>
            <person name="Boniface M.C."/>
            <person name="Brunel D."/>
            <person name="Catrice O."/>
            <person name="Chaidir N."/>
            <person name="Claudel C."/>
            <person name="Donnadieu C."/>
            <person name="Faraut T."/>
            <person name="Fievet G."/>
            <person name="Helmstetter N."/>
            <person name="King M."/>
            <person name="Knapp S.J."/>
            <person name="Lai Z."/>
            <person name="Le Paslier M.C."/>
            <person name="Lippi Y."/>
            <person name="Lorenzon L."/>
            <person name="Mandel J.R."/>
            <person name="Marage G."/>
            <person name="Marchand G."/>
            <person name="Marquand E."/>
            <person name="Bret-Mestries E."/>
            <person name="Morien E."/>
            <person name="Nambeesan S."/>
            <person name="Nguyen T."/>
            <person name="Pegot-Espagnet P."/>
            <person name="Pouilly N."/>
            <person name="Raftis F."/>
            <person name="Sallet E."/>
            <person name="Schiex T."/>
            <person name="Thomas J."/>
            <person name="Vandecasteele C."/>
            <person name="Vares D."/>
            <person name="Vear F."/>
            <person name="Vautrin S."/>
            <person name="Crespi M."/>
            <person name="Mangin B."/>
            <person name="Burke J.M."/>
            <person name="Salse J."/>
            <person name="Munos S."/>
            <person name="Vincourt P."/>
            <person name="Rieseberg L.H."/>
            <person name="Langlade N.B."/>
        </authorList>
    </citation>
    <scope>NUCLEOTIDE SEQUENCE</scope>
    <source>
        <tissue evidence="1">Leaves</tissue>
    </source>
</reference>
<keyword evidence="2" id="KW-1185">Reference proteome</keyword>
<proteinExistence type="predicted"/>
<evidence type="ECO:0000313" key="1">
    <source>
        <dbReference type="EMBL" id="KAF5787157.1"/>
    </source>
</evidence>
<comment type="caution">
    <text evidence="1">The sequence shown here is derived from an EMBL/GenBank/DDBJ whole genome shotgun (WGS) entry which is preliminary data.</text>
</comment>
<evidence type="ECO:0000313" key="2">
    <source>
        <dbReference type="Proteomes" id="UP000215914"/>
    </source>
</evidence>